<protein>
    <submittedName>
        <fullName evidence="2">Uncharacterized protein</fullName>
    </submittedName>
</protein>
<dbReference type="Proteomes" id="UP000600139">
    <property type="component" value="Unassembled WGS sequence"/>
</dbReference>
<keyword evidence="3" id="KW-1185">Reference proteome</keyword>
<comment type="caution">
    <text evidence="2">The sequence shown here is derived from an EMBL/GenBank/DDBJ whole genome shotgun (WGS) entry which is preliminary data.</text>
</comment>
<reference evidence="2" key="1">
    <citation type="submission" date="2021-01" db="EMBL/GenBank/DDBJ databases">
        <title>Modified the classification status of verrucomicrobia.</title>
        <authorList>
            <person name="Feng X."/>
        </authorList>
    </citation>
    <scope>NUCLEOTIDE SEQUENCE</scope>
    <source>
        <strain evidence="2">JCM 18052</strain>
    </source>
</reference>
<feature type="chain" id="PRO_5037135918" evidence="1">
    <location>
        <begin position="17"/>
        <end position="242"/>
    </location>
</feature>
<evidence type="ECO:0000313" key="2">
    <source>
        <dbReference type="EMBL" id="MBK1814567.1"/>
    </source>
</evidence>
<gene>
    <name evidence="2" type="ORF">JIN84_03010</name>
</gene>
<evidence type="ECO:0000256" key="1">
    <source>
        <dbReference type="SAM" id="SignalP"/>
    </source>
</evidence>
<sequence>MFRLLLSLGLAGLSMAAEVPQHRLRLLAVGNPPPFKQEIRDGVRYELPAPEGTIPPRAVKLPALSEDGTPGEGEGASIKVRLGQTTAPATFTAPKDGKLSLRSDKGLKWLDLPLQACGASLALVWRGGKDWSEPRAIVVPDDAVARAEGSVHFTNLTAAPMAVVIGTEKIRLEPGKTFDRKLAPGAAALPLDISYPVSGGLKSCHSSSLEFNRGNFHRIIIYAADVKDARMPVKVLQLEEPG</sequence>
<dbReference type="EMBL" id="JAENIK010000004">
    <property type="protein sequence ID" value="MBK1814567.1"/>
    <property type="molecule type" value="Genomic_DNA"/>
</dbReference>
<proteinExistence type="predicted"/>
<accession>A0A934V622</accession>
<dbReference type="AlphaFoldDB" id="A0A934V622"/>
<evidence type="ECO:0000313" key="3">
    <source>
        <dbReference type="Proteomes" id="UP000600139"/>
    </source>
</evidence>
<keyword evidence="1" id="KW-0732">Signal</keyword>
<organism evidence="2 3">
    <name type="scientific">Luteolibacter yonseiensis</name>
    <dbReference type="NCBI Taxonomy" id="1144680"/>
    <lineage>
        <taxon>Bacteria</taxon>
        <taxon>Pseudomonadati</taxon>
        <taxon>Verrucomicrobiota</taxon>
        <taxon>Verrucomicrobiia</taxon>
        <taxon>Verrucomicrobiales</taxon>
        <taxon>Verrucomicrobiaceae</taxon>
        <taxon>Luteolibacter</taxon>
    </lineage>
</organism>
<feature type="signal peptide" evidence="1">
    <location>
        <begin position="1"/>
        <end position="16"/>
    </location>
</feature>
<name>A0A934V622_9BACT</name>
<dbReference type="RefSeq" id="WP_200349525.1">
    <property type="nucleotide sequence ID" value="NZ_BAABHZ010000010.1"/>
</dbReference>